<keyword evidence="4" id="KW-0808">Transferase</keyword>
<dbReference type="RefSeq" id="WP_141291151.1">
    <property type="nucleotide sequence ID" value="NZ_BAAAEW010000026.1"/>
</dbReference>
<organism evidence="7 8">
    <name type="scientific">Ideonella azotifigens</name>
    <dbReference type="NCBI Taxonomy" id="513160"/>
    <lineage>
        <taxon>Bacteria</taxon>
        <taxon>Pseudomonadati</taxon>
        <taxon>Pseudomonadota</taxon>
        <taxon>Betaproteobacteria</taxon>
        <taxon>Burkholderiales</taxon>
        <taxon>Sphaerotilaceae</taxon>
        <taxon>Ideonella</taxon>
    </lineage>
</organism>
<dbReference type="EMBL" id="BAAAEW010000026">
    <property type="protein sequence ID" value="GAA0759018.1"/>
    <property type="molecule type" value="Genomic_DNA"/>
</dbReference>
<dbReference type="PANTHER" id="PTHR30606:SF9">
    <property type="entry name" value="LIPID A BIOSYNTHESIS LAUROYLTRANSFERASE"/>
    <property type="match status" value="1"/>
</dbReference>
<accession>A0ABN1K996</accession>
<evidence type="ECO:0000256" key="6">
    <source>
        <dbReference type="ARBA" id="ARBA00023315"/>
    </source>
</evidence>
<comment type="subcellular location">
    <subcellularLocation>
        <location evidence="1">Cell inner membrane</location>
    </subcellularLocation>
</comment>
<dbReference type="GO" id="GO:0016746">
    <property type="term" value="F:acyltransferase activity"/>
    <property type="evidence" value="ECO:0007669"/>
    <property type="project" value="UniProtKB-KW"/>
</dbReference>
<evidence type="ECO:0000256" key="4">
    <source>
        <dbReference type="ARBA" id="ARBA00022679"/>
    </source>
</evidence>
<keyword evidence="8" id="KW-1185">Reference proteome</keyword>
<proteinExistence type="predicted"/>
<dbReference type="CDD" id="cd07984">
    <property type="entry name" value="LPLAT_LABLAT-like"/>
    <property type="match status" value="1"/>
</dbReference>
<comment type="caution">
    <text evidence="7">The sequence shown here is derived from an EMBL/GenBank/DDBJ whole genome shotgun (WGS) entry which is preliminary data.</text>
</comment>
<evidence type="ECO:0000256" key="1">
    <source>
        <dbReference type="ARBA" id="ARBA00004533"/>
    </source>
</evidence>
<evidence type="ECO:0000256" key="3">
    <source>
        <dbReference type="ARBA" id="ARBA00022519"/>
    </source>
</evidence>
<keyword evidence="3" id="KW-0997">Cell inner membrane</keyword>
<dbReference type="Pfam" id="PF03279">
    <property type="entry name" value="Lip_A_acyltrans"/>
    <property type="match status" value="1"/>
</dbReference>
<dbReference type="PANTHER" id="PTHR30606">
    <property type="entry name" value="LIPID A BIOSYNTHESIS LAUROYL ACYLTRANSFERASE"/>
    <property type="match status" value="1"/>
</dbReference>
<name>A0ABN1K996_9BURK</name>
<evidence type="ECO:0000313" key="8">
    <source>
        <dbReference type="Proteomes" id="UP001500279"/>
    </source>
</evidence>
<evidence type="ECO:0000313" key="7">
    <source>
        <dbReference type="EMBL" id="GAA0759018.1"/>
    </source>
</evidence>
<protein>
    <submittedName>
        <fullName evidence="7">Lysophospholipid acyltransferase family protein</fullName>
    </submittedName>
</protein>
<evidence type="ECO:0000256" key="2">
    <source>
        <dbReference type="ARBA" id="ARBA00022475"/>
    </source>
</evidence>
<keyword evidence="2" id="KW-1003">Cell membrane</keyword>
<keyword evidence="5" id="KW-0472">Membrane</keyword>
<sequence length="309" mass="35744">MSKRHKTGWRAKFSHGGARALIFGLWLLHWFPTPVLAFFGEVLGRLLWPLLKSRRRIVRTNLRLCFPEKSEAEREQLGREHFVFLVRSLLERCVLWFGSEARVRRLVHVEGDIQLAERTGAPIMWLLPHFVGMDYAAPALTLFQSRPAINIYQRQSNPVLDARLHKSRARFGNARLIERRSGIRPIVRAIQDGAGFVNLPDMDFGRFAEKDAVFVPFFGVQTATLASPARMVQSMKMRVQPMVITMLPRGRGYKVSFQDPPPGFDDPDPVVATAAFNRWLEARIREQPAQYYWVHRRFKTRPPGEPRLY</sequence>
<dbReference type="InterPro" id="IPR004960">
    <property type="entry name" value="LipA_acyltrans"/>
</dbReference>
<gene>
    <name evidence="7" type="ORF">GCM10009107_40050</name>
</gene>
<reference evidence="8" key="1">
    <citation type="journal article" date="2019" name="Int. J. Syst. Evol. Microbiol.">
        <title>The Global Catalogue of Microorganisms (GCM) 10K type strain sequencing project: providing services to taxonomists for standard genome sequencing and annotation.</title>
        <authorList>
            <consortium name="The Broad Institute Genomics Platform"/>
            <consortium name="The Broad Institute Genome Sequencing Center for Infectious Disease"/>
            <person name="Wu L."/>
            <person name="Ma J."/>
        </authorList>
    </citation>
    <scope>NUCLEOTIDE SEQUENCE [LARGE SCALE GENOMIC DNA]</scope>
    <source>
        <strain evidence="8">JCM 15503</strain>
    </source>
</reference>
<dbReference type="Proteomes" id="UP001500279">
    <property type="component" value="Unassembled WGS sequence"/>
</dbReference>
<evidence type="ECO:0000256" key="5">
    <source>
        <dbReference type="ARBA" id="ARBA00023136"/>
    </source>
</evidence>
<keyword evidence="6 7" id="KW-0012">Acyltransferase</keyword>
<dbReference type="PIRSF" id="PIRSF026649">
    <property type="entry name" value="MsbB"/>
    <property type="match status" value="1"/>
</dbReference>